<dbReference type="EMBL" id="CP060636">
    <property type="protein sequence ID" value="QNM14031.1"/>
    <property type="molecule type" value="Genomic_DNA"/>
</dbReference>
<name>A0A7G9GT99_9FIRM</name>
<dbReference type="InterPro" id="IPR001789">
    <property type="entry name" value="Sig_transdc_resp-reg_receiver"/>
</dbReference>
<dbReference type="Gene3D" id="3.40.50.2300">
    <property type="match status" value="1"/>
</dbReference>
<dbReference type="CDD" id="cd17574">
    <property type="entry name" value="REC_OmpR"/>
    <property type="match status" value="1"/>
</dbReference>
<evidence type="ECO:0000313" key="10">
    <source>
        <dbReference type="EMBL" id="QNM14031.1"/>
    </source>
</evidence>
<gene>
    <name evidence="10" type="ORF">H9Q80_08870</name>
</gene>
<dbReference type="InterPro" id="IPR001867">
    <property type="entry name" value="OmpR/PhoB-type_DNA-bd"/>
</dbReference>
<dbReference type="Gene3D" id="6.10.250.690">
    <property type="match status" value="1"/>
</dbReference>
<proteinExistence type="predicted"/>
<keyword evidence="2" id="KW-0902">Two-component regulatory system</keyword>
<feature type="modified residue" description="4-aspartylphosphate" evidence="6">
    <location>
        <position position="53"/>
    </location>
</feature>
<dbReference type="CDD" id="cd00383">
    <property type="entry name" value="trans_reg_C"/>
    <property type="match status" value="1"/>
</dbReference>
<evidence type="ECO:0000256" key="6">
    <source>
        <dbReference type="PROSITE-ProRule" id="PRU00169"/>
    </source>
</evidence>
<dbReference type="SUPFAM" id="SSF52172">
    <property type="entry name" value="CheY-like"/>
    <property type="match status" value="1"/>
</dbReference>
<dbReference type="RefSeq" id="WP_117518345.1">
    <property type="nucleotide sequence ID" value="NZ_CP060636.1"/>
</dbReference>
<dbReference type="Pfam" id="PF00072">
    <property type="entry name" value="Response_reg"/>
    <property type="match status" value="1"/>
</dbReference>
<evidence type="ECO:0000256" key="3">
    <source>
        <dbReference type="ARBA" id="ARBA00023015"/>
    </source>
</evidence>
<dbReference type="KEGG" id="ehn:H9Q80_08870"/>
<dbReference type="SUPFAM" id="SSF46894">
    <property type="entry name" value="C-terminal effector domain of the bipartite response regulators"/>
    <property type="match status" value="1"/>
</dbReference>
<sequence>MNRKILVAEDDADILNLLKIYLESSGFQVLTAQNGEVAWQLLQAEKIDLAVLDIMMPKMDGFALTQKIRSEYNMPILLLTAKTEDTDKILGLNLGADDYMTKPFNPLEVVARVNANLRRFYQLNPASSEEPVSSVITLGELALDTEKWILRKNGTEIILTPNEYKLLAYLMQSPGRVYTKSQLCMAINGEYYDNYENAMMVHISHLREKIEEDPKAPRYIKNVRGVGYKIEKIE</sequence>
<protein>
    <submittedName>
        <fullName evidence="10">Response regulator transcription factor</fullName>
    </submittedName>
</protein>
<dbReference type="GO" id="GO:0032993">
    <property type="term" value="C:protein-DNA complex"/>
    <property type="evidence" value="ECO:0007669"/>
    <property type="project" value="TreeGrafter"/>
</dbReference>
<keyword evidence="3" id="KW-0805">Transcription regulation</keyword>
<dbReference type="PANTHER" id="PTHR48111">
    <property type="entry name" value="REGULATOR OF RPOS"/>
    <property type="match status" value="1"/>
</dbReference>
<keyword evidence="11" id="KW-1185">Reference proteome</keyword>
<keyword evidence="4 7" id="KW-0238">DNA-binding</keyword>
<keyword evidence="1 6" id="KW-0597">Phosphoprotein</keyword>
<dbReference type="InterPro" id="IPR011006">
    <property type="entry name" value="CheY-like_superfamily"/>
</dbReference>
<dbReference type="InterPro" id="IPR039420">
    <property type="entry name" value="WalR-like"/>
</dbReference>
<evidence type="ECO:0000313" key="11">
    <source>
        <dbReference type="Proteomes" id="UP000515856"/>
    </source>
</evidence>
<dbReference type="GO" id="GO:0006355">
    <property type="term" value="P:regulation of DNA-templated transcription"/>
    <property type="evidence" value="ECO:0007669"/>
    <property type="project" value="InterPro"/>
</dbReference>
<dbReference type="PANTHER" id="PTHR48111:SF40">
    <property type="entry name" value="PHOSPHATE REGULON TRANSCRIPTIONAL REGULATORY PROTEIN PHOB"/>
    <property type="match status" value="1"/>
</dbReference>
<feature type="domain" description="OmpR/PhoB-type" evidence="9">
    <location>
        <begin position="133"/>
        <end position="232"/>
    </location>
</feature>
<evidence type="ECO:0000256" key="5">
    <source>
        <dbReference type="ARBA" id="ARBA00023163"/>
    </source>
</evidence>
<accession>A0A7G9GT99</accession>
<dbReference type="FunFam" id="1.10.10.10:FF:000018">
    <property type="entry name" value="DNA-binding response regulator ResD"/>
    <property type="match status" value="1"/>
</dbReference>
<dbReference type="FunFam" id="3.40.50.2300:FF:000001">
    <property type="entry name" value="DNA-binding response regulator PhoB"/>
    <property type="match status" value="1"/>
</dbReference>
<feature type="domain" description="Response regulatory" evidence="8">
    <location>
        <begin position="4"/>
        <end position="117"/>
    </location>
</feature>
<dbReference type="InterPro" id="IPR036388">
    <property type="entry name" value="WH-like_DNA-bd_sf"/>
</dbReference>
<dbReference type="SMART" id="SM00448">
    <property type="entry name" value="REC"/>
    <property type="match status" value="1"/>
</dbReference>
<reference evidence="10 11" key="1">
    <citation type="submission" date="2020-08" db="EMBL/GenBank/DDBJ databases">
        <authorList>
            <person name="Liu C."/>
            <person name="Sun Q."/>
        </authorList>
    </citation>
    <scope>NUCLEOTIDE SEQUENCE [LARGE SCALE GENOMIC DNA]</scope>
    <source>
        <strain evidence="10 11">NSJ-61</strain>
    </source>
</reference>
<evidence type="ECO:0000256" key="7">
    <source>
        <dbReference type="PROSITE-ProRule" id="PRU01091"/>
    </source>
</evidence>
<dbReference type="AlphaFoldDB" id="A0A7G9GT99"/>
<dbReference type="Gene3D" id="1.10.10.10">
    <property type="entry name" value="Winged helix-like DNA-binding domain superfamily/Winged helix DNA-binding domain"/>
    <property type="match status" value="1"/>
</dbReference>
<organism evidence="10 11">
    <name type="scientific">[Eubacterium] hominis</name>
    <dbReference type="NCBI Taxonomy" id="2764325"/>
    <lineage>
        <taxon>Bacteria</taxon>
        <taxon>Bacillati</taxon>
        <taxon>Bacillota</taxon>
        <taxon>Erysipelotrichia</taxon>
        <taxon>Erysipelotrichales</taxon>
        <taxon>Erysipelotrichaceae</taxon>
        <taxon>Amedibacillus</taxon>
    </lineage>
</organism>
<feature type="DNA-binding region" description="OmpR/PhoB-type" evidence="7">
    <location>
        <begin position="133"/>
        <end position="232"/>
    </location>
</feature>
<evidence type="ECO:0000256" key="4">
    <source>
        <dbReference type="ARBA" id="ARBA00023125"/>
    </source>
</evidence>
<dbReference type="InterPro" id="IPR016032">
    <property type="entry name" value="Sig_transdc_resp-reg_C-effctor"/>
</dbReference>
<dbReference type="GO" id="GO:0000976">
    <property type="term" value="F:transcription cis-regulatory region binding"/>
    <property type="evidence" value="ECO:0007669"/>
    <property type="project" value="TreeGrafter"/>
</dbReference>
<keyword evidence="5" id="KW-0804">Transcription</keyword>
<evidence type="ECO:0000256" key="2">
    <source>
        <dbReference type="ARBA" id="ARBA00023012"/>
    </source>
</evidence>
<dbReference type="Pfam" id="PF00486">
    <property type="entry name" value="Trans_reg_C"/>
    <property type="match status" value="1"/>
</dbReference>
<evidence type="ECO:0000256" key="1">
    <source>
        <dbReference type="ARBA" id="ARBA00022553"/>
    </source>
</evidence>
<evidence type="ECO:0000259" key="8">
    <source>
        <dbReference type="PROSITE" id="PS50110"/>
    </source>
</evidence>
<dbReference type="GO" id="GO:0000156">
    <property type="term" value="F:phosphorelay response regulator activity"/>
    <property type="evidence" value="ECO:0007669"/>
    <property type="project" value="TreeGrafter"/>
</dbReference>
<dbReference type="Proteomes" id="UP000515856">
    <property type="component" value="Chromosome"/>
</dbReference>
<evidence type="ECO:0000259" key="9">
    <source>
        <dbReference type="PROSITE" id="PS51755"/>
    </source>
</evidence>
<dbReference type="GO" id="GO:0005829">
    <property type="term" value="C:cytosol"/>
    <property type="evidence" value="ECO:0007669"/>
    <property type="project" value="TreeGrafter"/>
</dbReference>
<dbReference type="PROSITE" id="PS51755">
    <property type="entry name" value="OMPR_PHOB"/>
    <property type="match status" value="1"/>
</dbReference>
<dbReference type="SMART" id="SM00862">
    <property type="entry name" value="Trans_reg_C"/>
    <property type="match status" value="1"/>
</dbReference>
<dbReference type="PROSITE" id="PS50110">
    <property type="entry name" value="RESPONSE_REGULATORY"/>
    <property type="match status" value="1"/>
</dbReference>